<dbReference type="Proteomes" id="UP000217528">
    <property type="component" value="Unassembled WGS sequence"/>
</dbReference>
<dbReference type="EMBL" id="LMVN01000027">
    <property type="protein sequence ID" value="PAV06618.1"/>
    <property type="molecule type" value="Genomic_DNA"/>
</dbReference>
<dbReference type="InterPro" id="IPR012332">
    <property type="entry name" value="Autotransporter_pectin_lyase_C"/>
</dbReference>
<comment type="caution">
    <text evidence="2">The sequence shown here is derived from an EMBL/GenBank/DDBJ whole genome shotgun (WGS) entry which is preliminary data.</text>
</comment>
<evidence type="ECO:0000313" key="4">
    <source>
        <dbReference type="Proteomes" id="UP000217528"/>
    </source>
</evidence>
<keyword evidence="3" id="KW-0645">Protease</keyword>
<dbReference type="RefSeq" id="WP_095609258.1">
    <property type="nucleotide sequence ID" value="NZ_LMVN01000027.1"/>
</dbReference>
<dbReference type="InterPro" id="IPR000668">
    <property type="entry name" value="Peptidase_C1A_C"/>
</dbReference>
<dbReference type="InterPro" id="IPR013783">
    <property type="entry name" value="Ig-like_fold"/>
</dbReference>
<dbReference type="SUPFAM" id="SSF54001">
    <property type="entry name" value="Cysteine proteinases"/>
    <property type="match status" value="1"/>
</dbReference>
<dbReference type="Gene3D" id="2.160.20.20">
    <property type="match status" value="1"/>
</dbReference>
<name>A0A2A2HB73_9EURY</name>
<evidence type="ECO:0000259" key="1">
    <source>
        <dbReference type="SMART" id="SM00645"/>
    </source>
</evidence>
<reference evidence="2 4" key="2">
    <citation type="journal article" date="2017" name="BMC Genomics">
        <title>Genomic analysis of methanogenic archaea reveals a shift towards energy conservation.</title>
        <authorList>
            <person name="Gilmore S.P."/>
            <person name="Henske J.K."/>
            <person name="Sexton J.A."/>
            <person name="Solomon K.V."/>
            <person name="Seppala S."/>
            <person name="Yoo J.I."/>
            <person name="Huyett L.M."/>
            <person name="Pressman A."/>
            <person name="Cogan J.Z."/>
            <person name="Kivenson V."/>
            <person name="Peng X."/>
            <person name="Tan Y."/>
            <person name="Valentine D.L."/>
            <person name="O'Malley M.A."/>
        </authorList>
    </citation>
    <scope>NUCLEOTIDE SEQUENCE [LARGE SCALE GENOMIC DNA]</scope>
    <source>
        <strain evidence="2 4">1R-7</strain>
    </source>
</reference>
<dbReference type="Proteomes" id="UP000246004">
    <property type="component" value="Unassembled WGS sequence"/>
</dbReference>
<evidence type="ECO:0000313" key="5">
    <source>
        <dbReference type="Proteomes" id="UP000246004"/>
    </source>
</evidence>
<dbReference type="PANTHER" id="PTHR11319:SF35">
    <property type="entry name" value="OUTER MEMBRANE PROTEIN PMPC-RELATED"/>
    <property type="match status" value="1"/>
</dbReference>
<dbReference type="InterPro" id="IPR006626">
    <property type="entry name" value="PbH1"/>
</dbReference>
<keyword evidence="3" id="KW-0378">Hydrolase</keyword>
<gene>
    <name evidence="2" type="ORF">ASJ82_04095</name>
    <name evidence="3" type="ORF">MSCUN_13370</name>
</gene>
<dbReference type="InterPro" id="IPR038765">
    <property type="entry name" value="Papain-like_cys_pep_sf"/>
</dbReference>
<proteinExistence type="predicted"/>
<reference evidence="3 5" key="1">
    <citation type="submission" date="2016-04" db="EMBL/GenBank/DDBJ databases">
        <title>Genome sequence of Methanosphaera cuniculi DSM 4103.</title>
        <authorList>
            <person name="Poehlein A."/>
            <person name="Seedorf H."/>
            <person name="Daniel R."/>
        </authorList>
    </citation>
    <scope>NUCLEOTIDE SEQUENCE [LARGE SCALE GENOMIC DNA]</scope>
    <source>
        <strain evidence="3 5">DSM 4103</strain>
    </source>
</reference>
<dbReference type="Pfam" id="PF00112">
    <property type="entry name" value="Peptidase_C1"/>
    <property type="match status" value="1"/>
</dbReference>
<dbReference type="SUPFAM" id="SSF51126">
    <property type="entry name" value="Pectin lyase-like"/>
    <property type="match status" value="3"/>
</dbReference>
<accession>A0A2A2HB73</accession>
<dbReference type="Gene3D" id="3.90.70.10">
    <property type="entry name" value="Cysteine proteinases"/>
    <property type="match status" value="1"/>
</dbReference>
<dbReference type="InterPro" id="IPR000169">
    <property type="entry name" value="Pept_cys_AS"/>
</dbReference>
<dbReference type="GO" id="GO:0008234">
    <property type="term" value="F:cysteine-type peptidase activity"/>
    <property type="evidence" value="ECO:0007669"/>
    <property type="project" value="InterPro"/>
</dbReference>
<dbReference type="InterPro" id="IPR012334">
    <property type="entry name" value="Pectin_lyas_fold"/>
</dbReference>
<dbReference type="OrthoDB" id="78423at2157"/>
<dbReference type="CDD" id="cd02619">
    <property type="entry name" value="Peptidase_C1"/>
    <property type="match status" value="1"/>
</dbReference>
<evidence type="ECO:0000313" key="3">
    <source>
        <dbReference type="EMBL" id="PWL07806.1"/>
    </source>
</evidence>
<dbReference type="GO" id="GO:0006508">
    <property type="term" value="P:proteolysis"/>
    <property type="evidence" value="ECO:0007669"/>
    <property type="project" value="UniProtKB-KW"/>
</dbReference>
<dbReference type="EMBL" id="LWMS01000044">
    <property type="protein sequence ID" value="PWL07806.1"/>
    <property type="molecule type" value="Genomic_DNA"/>
</dbReference>
<dbReference type="InterPro" id="IPR025660">
    <property type="entry name" value="Pept_his_AS"/>
</dbReference>
<dbReference type="PANTHER" id="PTHR11319">
    <property type="entry name" value="G PROTEIN-COUPLED RECEPTOR-RELATED"/>
    <property type="match status" value="1"/>
</dbReference>
<dbReference type="PROSITE" id="PS00139">
    <property type="entry name" value="THIOL_PROTEASE_CYS"/>
    <property type="match status" value="1"/>
</dbReference>
<organism evidence="2 4">
    <name type="scientific">Methanosphaera cuniculi</name>
    <dbReference type="NCBI Taxonomy" id="1077256"/>
    <lineage>
        <taxon>Archaea</taxon>
        <taxon>Methanobacteriati</taxon>
        <taxon>Methanobacteriota</taxon>
        <taxon>Methanomada group</taxon>
        <taxon>Methanobacteria</taxon>
        <taxon>Methanobacteriales</taxon>
        <taxon>Methanobacteriaceae</taxon>
        <taxon>Methanosphaera</taxon>
    </lineage>
</organism>
<dbReference type="Gene3D" id="2.60.40.10">
    <property type="entry name" value="Immunoglobulins"/>
    <property type="match status" value="2"/>
</dbReference>
<keyword evidence="4" id="KW-1185">Reference proteome</keyword>
<protein>
    <submittedName>
        <fullName evidence="3">Papain family cysteine protease</fullName>
    </submittedName>
</protein>
<dbReference type="Gene3D" id="2.160.20.10">
    <property type="entry name" value="Single-stranded right-handed beta-helix, Pectin lyase-like"/>
    <property type="match status" value="1"/>
</dbReference>
<dbReference type="PROSITE" id="PS00639">
    <property type="entry name" value="THIOL_PROTEASE_HIS"/>
    <property type="match status" value="1"/>
</dbReference>
<dbReference type="InterPro" id="IPR011050">
    <property type="entry name" value="Pectin_lyase_fold/virulence"/>
</dbReference>
<dbReference type="SMART" id="SM00710">
    <property type="entry name" value="PbH1"/>
    <property type="match status" value="9"/>
</dbReference>
<feature type="domain" description="Peptidase C1A papain C-terminal" evidence="1">
    <location>
        <begin position="539"/>
        <end position="752"/>
    </location>
</feature>
<dbReference type="SMART" id="SM00645">
    <property type="entry name" value="Pept_C1"/>
    <property type="match status" value="1"/>
</dbReference>
<evidence type="ECO:0000313" key="2">
    <source>
        <dbReference type="EMBL" id="PAV06618.1"/>
    </source>
</evidence>
<sequence length="1749" mass="195826">MKRKIILFLLLCFITLGLNTVMATSDENPIASDNSHTTIEHEIHDENNIQQTINTTKTQNNFKNTKKESTTQQNNYYINQNKTTTNEGTQENPWEKITQDEIEKAQDNSIIHLTEGIYNITQLNINKNIKIVGENPENTIITNPNTQLTPQFITTMNLTLENLTITGSKDTVIENRGNLTLNNVIFTNHTSTYNTHGCIYNYANITINNATFKDISYYEGSIIHDAQTTYNDQIIINNTLFSNNNATYKAALFYITNTNFNIYNSNITTNTNSSVIELIHIQNNNNILENLQIIDNIINHSLIYLQNTTTQMNNITFKNNIAKLYAASIHADNSNITINNTQFINNQAQTNAAGGIYSYNTNLTIDNSNFTQNQAKIGAALTIYNGTAKEFTFIKNPATTIINNTIFNENKANYAAVIYNEYNTLTIENTNITNNQANYTATIYSDQANIKIKKSQILDNIANNTGVIYLYNSNITLENNIIINNKMKNYVDLYIPYSKLTDKNNTYTTQKSIITQYEPKITEEAIIYTHTNTISPDKYPSYYNLADEGYVTSIKTQSTGGNCWAFAATATLESCILKAGGPQLNLSENNMKNLMAMYSKTGWTFIPNDGGFDTMAMAYLINWIGPILEDEDIYDPQNQISAQLMNLIEVNNIYAIATRDNPLDNNQIKDAIMKYGAIYTNIFTGYSYNGYNLYYNDSNRVNHAVTIVGWDDNYSHENFAKTPQGDGAFIIKNSWGNNSGNNGYFYVSYYDTSILQQVDDMMNVGGFTFILTNNDIDKQYQYDYGGVTYWNCEDKKQITYQNTYTMTNDETLKAFGTYIYNTQANNNYTIKVTVNNKTITTENGTFNKNYIYQTIEFKNPIEVFENDNVTLTLTIKSNQETAAPMSVDDYTRVITTSNSTVNNDTFSNAVVSLKLYTKTSTDKLKTTLKQNPINTTKINQTIEISGQLKDEYGIPLINHEVTIIINDNIRQTTTINNRGEYKINYTPNKAGKNNITVIFRETQEYKSTQINTTFNVEKLDVNIKVKEIHATIGDEITLEAYITDENNNQVKEGRLVFKFNGVTLREDNTFNSSKPSQVFRVENGSIIHNLKATSTINDAKLTVTYSGSNNYNQAVSNPVIIYLVEDNKTIKNYSYTYHENVHGYIDLVNQIKNYKNTNNYTEFDIITMNLTRGNYNVSEPITWGNASLKTLRIFGNGILIDANKKFNFITVAPGYVVELHGFKIRYATSDRGSVVYNNHGTLKIYSSIFLNNTAQNGAVIYNDHGDVFIQNSSFSNNKATNGGCIYNNNGETHITNAYFSYNNATRGGVTYIIGNTIIINSTFKNNHANSNGGVNYNDNQNLTITNSNFTENSASNYGGCNYNNNNAKMNITSSQFTQNQAQNGGVNANYGSLTIKSSNLNNNKATRGGVNYNFRNLQIIKSTFKNNKVTTNGGVNYNDKGTITINDSTFESNIANGNGGVNYNNNGNMTITLCKNNKNIAIRGGVNYDYGTMTITNSTFTQNKATINGGCNFNDKNTMTITNSTFTQNSASDYGGCNYNNNQLNMNITSSQFTQNKATNGGVNANYGTMIIRSSNLNNNNASRGGVNYNFRDLQIIKSTFKNNKVTTNAAVTYNDKGTVTINDSTFESNTASGNGGVNYNNNGKMTITLCKNNKNTATRGGVNYNYGTMTIDKSTFTQNTATMNGGCNFNDKGTLTMKNTNATGNTAQRAANTYNNINCILKIENLKSQNEKSTLNTTNILNYGKLLS</sequence>